<evidence type="ECO:0000256" key="1">
    <source>
        <dbReference type="ARBA" id="ARBA00000312"/>
    </source>
</evidence>
<name>A0A098EJC7_9BACL</name>
<evidence type="ECO:0000256" key="2">
    <source>
        <dbReference type="ARBA" id="ARBA00000711"/>
    </source>
</evidence>
<dbReference type="GO" id="GO:0043752">
    <property type="term" value="F:adenosylcobinamide kinase activity"/>
    <property type="evidence" value="ECO:0007669"/>
    <property type="project" value="UniProtKB-EC"/>
</dbReference>
<reference evidence="20 21" key="1">
    <citation type="submission" date="2014-09" db="EMBL/GenBank/DDBJ databases">
        <authorList>
            <person name="Urmite Genomes Urmite Genomes"/>
        </authorList>
    </citation>
    <scope>NUCLEOTIDE SEQUENCE [LARGE SCALE GENOMIC DNA]</scope>
    <source>
        <strain evidence="20 21">ES2</strain>
    </source>
</reference>
<dbReference type="GO" id="GO:0008820">
    <property type="term" value="F:cobinamide phosphate guanylyltransferase activity"/>
    <property type="evidence" value="ECO:0007669"/>
    <property type="project" value="UniProtKB-EC"/>
</dbReference>
<evidence type="ECO:0000256" key="11">
    <source>
        <dbReference type="ARBA" id="ARBA00022679"/>
    </source>
</evidence>
<evidence type="ECO:0000256" key="18">
    <source>
        <dbReference type="PIRSR" id="PIRSR006135-1"/>
    </source>
</evidence>
<dbReference type="RefSeq" id="WP_052650654.1">
    <property type="nucleotide sequence ID" value="NZ_CCXS01000001.1"/>
</dbReference>
<dbReference type="EMBL" id="CCXS01000001">
    <property type="protein sequence ID" value="CEG21902.1"/>
    <property type="molecule type" value="Genomic_DNA"/>
</dbReference>
<dbReference type="CDD" id="cd00544">
    <property type="entry name" value="CobU"/>
    <property type="match status" value="1"/>
</dbReference>
<dbReference type="UniPathway" id="UPA00148">
    <property type="reaction ID" value="UER00236"/>
</dbReference>
<keyword evidence="21" id="KW-1185">Reference proteome</keyword>
<evidence type="ECO:0000256" key="6">
    <source>
        <dbReference type="ARBA" id="ARBA00005159"/>
    </source>
</evidence>
<evidence type="ECO:0000256" key="10">
    <source>
        <dbReference type="ARBA" id="ARBA00022573"/>
    </source>
</evidence>
<dbReference type="SUPFAM" id="SSF52540">
    <property type="entry name" value="P-loop containing nucleoside triphosphate hydrolases"/>
    <property type="match status" value="1"/>
</dbReference>
<keyword evidence="10" id="KW-0169">Cobalamin biosynthesis</keyword>
<feature type="binding site" evidence="19">
    <location>
        <begin position="37"/>
        <end position="39"/>
    </location>
    <ligand>
        <name>GTP</name>
        <dbReference type="ChEBI" id="CHEBI:37565"/>
    </ligand>
</feature>
<dbReference type="Pfam" id="PF02283">
    <property type="entry name" value="CobU"/>
    <property type="match status" value="1"/>
</dbReference>
<evidence type="ECO:0000313" key="21">
    <source>
        <dbReference type="Proteomes" id="UP000043699"/>
    </source>
</evidence>
<evidence type="ECO:0000256" key="12">
    <source>
        <dbReference type="ARBA" id="ARBA00022741"/>
    </source>
</evidence>
<feature type="binding site" evidence="19">
    <location>
        <position position="66"/>
    </location>
    <ligand>
        <name>GTP</name>
        <dbReference type="ChEBI" id="CHEBI:37565"/>
    </ligand>
</feature>
<dbReference type="GO" id="GO:0005524">
    <property type="term" value="F:ATP binding"/>
    <property type="evidence" value="ECO:0007669"/>
    <property type="project" value="UniProtKB-KW"/>
</dbReference>
<evidence type="ECO:0000256" key="14">
    <source>
        <dbReference type="ARBA" id="ARBA00022840"/>
    </source>
</evidence>
<feature type="binding site" evidence="19">
    <location>
        <begin position="11"/>
        <end position="18"/>
    </location>
    <ligand>
        <name>GTP</name>
        <dbReference type="ChEBI" id="CHEBI:37565"/>
    </ligand>
</feature>
<dbReference type="OrthoDB" id="9799422at2"/>
<dbReference type="EC" id="2.7.7.62" evidence="9"/>
<sequence length="182" mass="20719">MANGQLIFVSGGVRSGKSAWAERRIRESAGSRKVYLASGQAHDPEMVKRINRHQEDRDGQGWVTIEQPLHLEKALPYIERGDAVLWDCATTWLANELYEGWENGAPCADQPGCMETKWAALQNTIQNLQSRTKLLVIVSNEVLDDFIRDETYQRWLGRIHCWIASQAGEAYEMENGMAQKRK</sequence>
<dbReference type="PANTHER" id="PTHR34848">
    <property type="match status" value="1"/>
</dbReference>
<evidence type="ECO:0000256" key="17">
    <source>
        <dbReference type="ARBA" id="ARBA00030571"/>
    </source>
</evidence>
<keyword evidence="11" id="KW-0808">Transferase</keyword>
<comment type="pathway">
    <text evidence="6">Cofactor biosynthesis; adenosylcobalamin biosynthesis; adenosylcobalamin from cob(II)yrinate a,c-diamide: step 5/7.</text>
</comment>
<comment type="catalytic activity">
    <reaction evidence="3">
        <text>adenosylcob(III)inamide + GTP = adenosylcob(III)inamide phosphate + GDP + H(+)</text>
        <dbReference type="Rhea" id="RHEA:15765"/>
        <dbReference type="ChEBI" id="CHEBI:2480"/>
        <dbReference type="ChEBI" id="CHEBI:15378"/>
        <dbReference type="ChEBI" id="CHEBI:37565"/>
        <dbReference type="ChEBI" id="CHEBI:58189"/>
        <dbReference type="ChEBI" id="CHEBI:58502"/>
        <dbReference type="EC" id="2.7.1.156"/>
    </reaction>
</comment>
<accession>A0A098EJC7</accession>
<comment type="catalytic activity">
    <reaction evidence="2">
        <text>adenosylcob(III)inamide phosphate + GTP + H(+) = adenosylcob(III)inamide-GDP + diphosphate</text>
        <dbReference type="Rhea" id="RHEA:22712"/>
        <dbReference type="ChEBI" id="CHEBI:15378"/>
        <dbReference type="ChEBI" id="CHEBI:33019"/>
        <dbReference type="ChEBI" id="CHEBI:37565"/>
        <dbReference type="ChEBI" id="CHEBI:58502"/>
        <dbReference type="ChEBI" id="CHEBI:60487"/>
        <dbReference type="EC" id="2.7.7.62"/>
    </reaction>
</comment>
<feature type="binding site" evidence="19">
    <location>
        <position position="87"/>
    </location>
    <ligand>
        <name>GTP</name>
        <dbReference type="ChEBI" id="CHEBI:37565"/>
    </ligand>
</feature>
<dbReference type="Proteomes" id="UP000043699">
    <property type="component" value="Unassembled WGS sequence"/>
</dbReference>
<keyword evidence="15 19" id="KW-0342">GTP-binding</keyword>
<keyword evidence="12 19" id="KW-0547">Nucleotide-binding</keyword>
<evidence type="ECO:0000256" key="3">
    <source>
        <dbReference type="ARBA" id="ARBA00001522"/>
    </source>
</evidence>
<dbReference type="AlphaFoldDB" id="A0A098EJC7"/>
<evidence type="ECO:0000256" key="16">
    <source>
        <dbReference type="ARBA" id="ARBA00029570"/>
    </source>
</evidence>
<proteinExistence type="inferred from homology"/>
<dbReference type="GO" id="GO:0005525">
    <property type="term" value="F:GTP binding"/>
    <property type="evidence" value="ECO:0007669"/>
    <property type="project" value="UniProtKB-KW"/>
</dbReference>
<evidence type="ECO:0000313" key="20">
    <source>
        <dbReference type="EMBL" id="CEG21902.1"/>
    </source>
</evidence>
<dbReference type="PIRSF" id="PIRSF006135">
    <property type="entry name" value="CobU"/>
    <property type="match status" value="1"/>
</dbReference>
<dbReference type="PANTHER" id="PTHR34848:SF1">
    <property type="entry name" value="BIFUNCTIONAL ADENOSYLCOBALAMIN BIOSYNTHESIS PROTEIN COBU"/>
    <property type="match status" value="1"/>
</dbReference>
<comment type="catalytic activity">
    <reaction evidence="1">
        <text>adenosylcob(III)inamide + ATP = adenosylcob(III)inamide phosphate + ADP + H(+)</text>
        <dbReference type="Rhea" id="RHEA:15769"/>
        <dbReference type="ChEBI" id="CHEBI:2480"/>
        <dbReference type="ChEBI" id="CHEBI:15378"/>
        <dbReference type="ChEBI" id="CHEBI:30616"/>
        <dbReference type="ChEBI" id="CHEBI:58502"/>
        <dbReference type="ChEBI" id="CHEBI:456216"/>
        <dbReference type="EC" id="2.7.1.156"/>
    </reaction>
</comment>
<dbReference type="Gene3D" id="3.40.50.300">
    <property type="entry name" value="P-loop containing nucleotide triphosphate hydrolases"/>
    <property type="match status" value="1"/>
</dbReference>
<dbReference type="STRING" id="1499687.BN1080_00822"/>
<evidence type="ECO:0000256" key="5">
    <source>
        <dbReference type="ARBA" id="ARBA00004692"/>
    </source>
</evidence>
<evidence type="ECO:0000256" key="15">
    <source>
        <dbReference type="ARBA" id="ARBA00023134"/>
    </source>
</evidence>
<evidence type="ECO:0000256" key="7">
    <source>
        <dbReference type="ARBA" id="ARBA00007490"/>
    </source>
</evidence>
<dbReference type="InterPro" id="IPR027417">
    <property type="entry name" value="P-loop_NTPase"/>
</dbReference>
<keyword evidence="13" id="KW-0418">Kinase</keyword>
<feature type="active site" description="GMP-histidine intermediate" evidence="18">
    <location>
        <position position="53"/>
    </location>
</feature>
<gene>
    <name evidence="20" type="primary">cobP</name>
    <name evidence="20" type="ORF">BN1080_00822</name>
</gene>
<comment type="similarity">
    <text evidence="7">Belongs to the CobU/CobP family.</text>
</comment>
<dbReference type="InterPro" id="IPR003203">
    <property type="entry name" value="CobU/CobP"/>
</dbReference>
<comment type="function">
    <text evidence="4">Catalyzes ATP-dependent phosphorylation of adenosylcobinamide and addition of GMP to adenosylcobinamide phosphate.</text>
</comment>
<dbReference type="EC" id="2.7.1.156" evidence="8"/>
<protein>
    <recommendedName>
        <fullName evidence="16">Adenosylcobinamide kinase</fullName>
        <ecNumber evidence="8">2.7.1.156</ecNumber>
        <ecNumber evidence="9">2.7.7.62</ecNumber>
    </recommendedName>
    <alternativeName>
        <fullName evidence="17">Adenosylcobinamide-phosphate guanylyltransferase</fullName>
    </alternativeName>
</protein>
<evidence type="ECO:0000256" key="19">
    <source>
        <dbReference type="PIRSR" id="PIRSR006135-2"/>
    </source>
</evidence>
<evidence type="ECO:0000256" key="4">
    <source>
        <dbReference type="ARBA" id="ARBA00003889"/>
    </source>
</evidence>
<keyword evidence="14" id="KW-0067">ATP-binding</keyword>
<comment type="pathway">
    <text evidence="5">Cofactor biosynthesis; adenosylcobalamin biosynthesis; adenosylcobalamin from cob(II)yrinate a,c-diamide: step 6/7.</text>
</comment>
<evidence type="ECO:0000256" key="13">
    <source>
        <dbReference type="ARBA" id="ARBA00022777"/>
    </source>
</evidence>
<dbReference type="GO" id="GO:0009236">
    <property type="term" value="P:cobalamin biosynthetic process"/>
    <property type="evidence" value="ECO:0007669"/>
    <property type="project" value="UniProtKB-UniPathway"/>
</dbReference>
<evidence type="ECO:0000256" key="8">
    <source>
        <dbReference type="ARBA" id="ARBA00012016"/>
    </source>
</evidence>
<evidence type="ECO:0000256" key="9">
    <source>
        <dbReference type="ARBA" id="ARBA00012523"/>
    </source>
</evidence>
<organism evidence="20 21">
    <name type="scientific">Planococcus massiliensis</name>
    <dbReference type="NCBI Taxonomy" id="1499687"/>
    <lineage>
        <taxon>Bacteria</taxon>
        <taxon>Bacillati</taxon>
        <taxon>Bacillota</taxon>
        <taxon>Bacilli</taxon>
        <taxon>Bacillales</taxon>
        <taxon>Caryophanaceae</taxon>
        <taxon>Planococcus</taxon>
    </lineage>
</organism>